<name>A0ABW2BNJ6_9HYPH</name>
<gene>
    <name evidence="2" type="ORF">ACFQE0_18865</name>
</gene>
<keyword evidence="3" id="KW-1185">Reference proteome</keyword>
<proteinExistence type="predicted"/>
<evidence type="ECO:0000313" key="3">
    <source>
        <dbReference type="Proteomes" id="UP001596292"/>
    </source>
</evidence>
<comment type="caution">
    <text evidence="2">The sequence shown here is derived from an EMBL/GenBank/DDBJ whole genome shotgun (WGS) entry which is preliminary data.</text>
</comment>
<accession>A0ABW2BNJ6</accession>
<dbReference type="EMBL" id="JBHSWN010000001">
    <property type="protein sequence ID" value="MFC6791492.1"/>
    <property type="molecule type" value="Genomic_DNA"/>
</dbReference>
<dbReference type="RefSeq" id="WP_378972433.1">
    <property type="nucleotide sequence ID" value="NZ_JBHSWN010000001.1"/>
</dbReference>
<evidence type="ECO:0000313" key="2">
    <source>
        <dbReference type="EMBL" id="MFC6791492.1"/>
    </source>
</evidence>
<protein>
    <submittedName>
        <fullName evidence="2">Uncharacterized protein</fullName>
    </submittedName>
</protein>
<reference evidence="3" key="1">
    <citation type="journal article" date="2019" name="Int. J. Syst. Evol. Microbiol.">
        <title>The Global Catalogue of Microorganisms (GCM) 10K type strain sequencing project: providing services to taxonomists for standard genome sequencing and annotation.</title>
        <authorList>
            <consortium name="The Broad Institute Genomics Platform"/>
            <consortium name="The Broad Institute Genome Sequencing Center for Infectious Disease"/>
            <person name="Wu L."/>
            <person name="Ma J."/>
        </authorList>
    </citation>
    <scope>NUCLEOTIDE SEQUENCE [LARGE SCALE GENOMIC DNA]</scope>
    <source>
        <strain evidence="3">CCUG 48316</strain>
    </source>
</reference>
<feature type="compositionally biased region" description="Basic residues" evidence="1">
    <location>
        <begin position="144"/>
        <end position="156"/>
    </location>
</feature>
<organism evidence="2 3">
    <name type="scientific">Methylobacterium komagatae</name>
    <dbReference type="NCBI Taxonomy" id="374425"/>
    <lineage>
        <taxon>Bacteria</taxon>
        <taxon>Pseudomonadati</taxon>
        <taxon>Pseudomonadota</taxon>
        <taxon>Alphaproteobacteria</taxon>
        <taxon>Hyphomicrobiales</taxon>
        <taxon>Methylobacteriaceae</taxon>
        <taxon>Methylobacterium</taxon>
    </lineage>
</organism>
<sequence>MRPSRIGATRGKEFHLYWGFMSFTIVAVRHGISIFNRRASPRDALFLASARVQEGVEAVRVFGAQGEFIAASALAEAARRQSGATSVQNAVNDAFKDLVTLDPNPPERRGESFRVGGDAPTSPAQEALPRREAEPSQTEPVRTGRVRVFRAKSSRD</sequence>
<evidence type="ECO:0000256" key="1">
    <source>
        <dbReference type="SAM" id="MobiDB-lite"/>
    </source>
</evidence>
<feature type="region of interest" description="Disordered" evidence="1">
    <location>
        <begin position="97"/>
        <end position="156"/>
    </location>
</feature>
<dbReference type="Proteomes" id="UP001596292">
    <property type="component" value="Unassembled WGS sequence"/>
</dbReference>